<keyword evidence="1" id="KW-0175">Coiled coil</keyword>
<accession>A0A7L5DN25</accession>
<gene>
    <name evidence="2" type="ORF">HH216_14635</name>
</gene>
<evidence type="ECO:0000256" key="1">
    <source>
        <dbReference type="SAM" id="Coils"/>
    </source>
</evidence>
<dbReference type="AlphaFoldDB" id="A0A7L5DN25"/>
<sequence>MSHQRKGTMGYIDLAGQLVEEGIDLLKMNALLLEKVEELTLYMIRMENANQVVKQQLQVKTKQQLARIDQLEKRMEQLLTRK</sequence>
<dbReference type="EMBL" id="CP051677">
    <property type="protein sequence ID" value="QJD79505.1"/>
    <property type="molecule type" value="Genomic_DNA"/>
</dbReference>
<evidence type="ECO:0000313" key="2">
    <source>
        <dbReference type="EMBL" id="QJD79505.1"/>
    </source>
</evidence>
<dbReference type="KEGG" id="srho:HH216_14635"/>
<keyword evidence="3" id="KW-1185">Reference proteome</keyword>
<proteinExistence type="predicted"/>
<feature type="coiled-coil region" evidence="1">
    <location>
        <begin position="54"/>
        <end position="81"/>
    </location>
</feature>
<evidence type="ECO:0000313" key="3">
    <source>
        <dbReference type="Proteomes" id="UP000501128"/>
    </source>
</evidence>
<reference evidence="2 3" key="1">
    <citation type="submission" date="2020-04" db="EMBL/GenBank/DDBJ databases">
        <title>Genome sequencing of novel species.</title>
        <authorList>
            <person name="Heo J."/>
            <person name="Kim S.-J."/>
            <person name="Kim J.-S."/>
            <person name="Hong S.-B."/>
            <person name="Kwon S.-W."/>
        </authorList>
    </citation>
    <scope>NUCLEOTIDE SEQUENCE [LARGE SCALE GENOMIC DNA]</scope>
    <source>
        <strain evidence="2 3">CJU-R4</strain>
    </source>
</reference>
<dbReference type="Proteomes" id="UP000501128">
    <property type="component" value="Chromosome"/>
</dbReference>
<protein>
    <submittedName>
        <fullName evidence="2">Uncharacterized protein</fullName>
    </submittedName>
</protein>
<name>A0A7L5DN25_9BACT</name>
<dbReference type="RefSeq" id="WP_169551469.1">
    <property type="nucleotide sequence ID" value="NZ_CP051677.1"/>
</dbReference>
<organism evidence="2 3">
    <name type="scientific">Spirosoma rhododendri</name>
    <dbReference type="NCBI Taxonomy" id="2728024"/>
    <lineage>
        <taxon>Bacteria</taxon>
        <taxon>Pseudomonadati</taxon>
        <taxon>Bacteroidota</taxon>
        <taxon>Cytophagia</taxon>
        <taxon>Cytophagales</taxon>
        <taxon>Cytophagaceae</taxon>
        <taxon>Spirosoma</taxon>
    </lineage>
</organism>